<dbReference type="PANTHER" id="PTHR28019:SF2">
    <property type="entry name" value="CELL MEMBRANE PROTEIN YLR413W-RELATED"/>
    <property type="match status" value="1"/>
</dbReference>
<feature type="chain" id="PRO_5042493365" evidence="2">
    <location>
        <begin position="25"/>
        <end position="408"/>
    </location>
</feature>
<keyword evidence="1" id="KW-0812">Transmembrane</keyword>
<dbReference type="PANTHER" id="PTHR28019">
    <property type="entry name" value="CELL MEMBRANE PROTEIN YLR413W-RELATED"/>
    <property type="match status" value="1"/>
</dbReference>
<dbReference type="Pfam" id="PF06687">
    <property type="entry name" value="SUR7"/>
    <property type="match status" value="1"/>
</dbReference>
<keyword evidence="1" id="KW-1133">Transmembrane helix</keyword>
<feature type="signal peptide" evidence="2">
    <location>
        <begin position="1"/>
        <end position="24"/>
    </location>
</feature>
<dbReference type="Proteomes" id="UP001202479">
    <property type="component" value="Unassembled WGS sequence"/>
</dbReference>
<keyword evidence="1" id="KW-0472">Membrane</keyword>
<accession>A0AAI9SUR1</accession>
<reference evidence="3" key="1">
    <citation type="journal article" date="2022" name="DNA Res.">
        <title>Genome analysis of five recently described species of the CUG-Ser clade uncovers Candida theae as a new hybrid lineage with pathogenic potential in the Candida parapsilosis species complex.</title>
        <authorList>
            <person name="Mixao V."/>
            <person name="Del Olmo V."/>
            <person name="Hegedusova E."/>
            <person name="Saus E."/>
            <person name="Pryszcz L."/>
            <person name="Cillingova A."/>
            <person name="Nosek J."/>
            <person name="Gabaldon T."/>
        </authorList>
    </citation>
    <scope>NUCLEOTIDE SEQUENCE</scope>
    <source>
        <strain evidence="3">CBS 10844</strain>
    </source>
</reference>
<evidence type="ECO:0000313" key="3">
    <source>
        <dbReference type="EMBL" id="KAI3402879.1"/>
    </source>
</evidence>
<dbReference type="InterPro" id="IPR009571">
    <property type="entry name" value="SUR7/Rim9-like_fungi"/>
</dbReference>
<feature type="transmembrane region" description="Helical" evidence="1">
    <location>
        <begin position="276"/>
        <end position="302"/>
    </location>
</feature>
<feature type="transmembrane region" description="Helical" evidence="1">
    <location>
        <begin position="358"/>
        <end position="386"/>
    </location>
</feature>
<keyword evidence="4" id="KW-1185">Reference proteome</keyword>
<evidence type="ECO:0000313" key="4">
    <source>
        <dbReference type="Proteomes" id="UP001202479"/>
    </source>
</evidence>
<dbReference type="GeneID" id="73381955"/>
<name>A0AAI9SUR1_9ASCO</name>
<dbReference type="EMBL" id="JAHUZD010000140">
    <property type="protein sequence ID" value="KAI3402879.1"/>
    <property type="molecule type" value="Genomic_DNA"/>
</dbReference>
<evidence type="ECO:0000256" key="1">
    <source>
        <dbReference type="SAM" id="Phobius"/>
    </source>
</evidence>
<dbReference type="GO" id="GO:0005886">
    <property type="term" value="C:plasma membrane"/>
    <property type="evidence" value="ECO:0007669"/>
    <property type="project" value="InterPro"/>
</dbReference>
<comment type="caution">
    <text evidence="3">The sequence shown here is derived from an EMBL/GenBank/DDBJ whole genome shotgun (WGS) entry which is preliminary data.</text>
</comment>
<dbReference type="AlphaFoldDB" id="A0AAI9SUR1"/>
<dbReference type="RefSeq" id="XP_049178626.1">
    <property type="nucleotide sequence ID" value="XM_049325769.1"/>
</dbReference>
<dbReference type="InterPro" id="IPR052413">
    <property type="entry name" value="SUR7_domain"/>
</dbReference>
<evidence type="ECO:0000256" key="2">
    <source>
        <dbReference type="SAM" id="SignalP"/>
    </source>
</evidence>
<organism evidence="3 4">
    <name type="scientific">Candida oxycetoniae</name>
    <dbReference type="NCBI Taxonomy" id="497107"/>
    <lineage>
        <taxon>Eukaryota</taxon>
        <taxon>Fungi</taxon>
        <taxon>Dikarya</taxon>
        <taxon>Ascomycota</taxon>
        <taxon>Saccharomycotina</taxon>
        <taxon>Pichiomycetes</taxon>
        <taxon>Debaryomycetaceae</taxon>
        <taxon>Candida/Lodderomyces clade</taxon>
        <taxon>Candida</taxon>
    </lineage>
</organism>
<dbReference type="GO" id="GO:0031505">
    <property type="term" value="P:fungal-type cell wall organization"/>
    <property type="evidence" value="ECO:0007669"/>
    <property type="project" value="TreeGrafter"/>
</dbReference>
<dbReference type="GO" id="GO:0051285">
    <property type="term" value="C:cell cortex of cell tip"/>
    <property type="evidence" value="ECO:0007669"/>
    <property type="project" value="TreeGrafter"/>
</dbReference>
<gene>
    <name evidence="3" type="ORF">KGF56_004340</name>
</gene>
<keyword evidence="2" id="KW-0732">Signal</keyword>
<sequence length="408" mass="44739">MLYGCFRLILIFFSLACLILTCFAVTGSYENKSYLTPTYLINFHLNGLDLKKIIDDSVGSFGKRQHPDLKRGDVDLKREDTTATPTIAIPTGLAAAATSLINQPGFTSNLANVASSVGISIPSSVPTSTGEIVSTVQAAIADLLNNVTPAELGIADVYSTSFWGYCRGERISNGTTTFDNALGRFIDQNFDNSKVNYTWCSPPKAGFFFDPVEIFKQEMNRTIDGVAVDTQSQVVNQLSAQYKNELKVLIGNLTNEDLHLPGDLQKNLETLNNLTLAGFALMVIAACLSFISIIFQLLAFCLSPDSCCLSFLNFMFQFAIFIISILGAALITGCYAYVRRLVNENVGDFGIKSFLSINFYAFAWSAAVAALLVVIFNLLGHCCGCFGTGRRRYRRVETVAYEHHGEKY</sequence>
<protein>
    <submittedName>
        <fullName evidence="3">Uncharacterized protein</fullName>
    </submittedName>
</protein>
<feature type="transmembrane region" description="Helical" evidence="1">
    <location>
        <begin position="314"/>
        <end position="338"/>
    </location>
</feature>
<proteinExistence type="predicted"/>